<evidence type="ECO:0000256" key="2">
    <source>
        <dbReference type="ARBA" id="ARBA00023015"/>
    </source>
</evidence>
<name>A0AA37WM68_9GAMM</name>
<dbReference type="InterPro" id="IPR036388">
    <property type="entry name" value="WH-like_DNA-bd_sf"/>
</dbReference>
<feature type="domain" description="HTH lysR-type" evidence="5">
    <location>
        <begin position="22"/>
        <end position="79"/>
    </location>
</feature>
<keyword evidence="3" id="KW-0238">DNA-binding</keyword>
<dbReference type="Proteomes" id="UP001156870">
    <property type="component" value="Unassembled WGS sequence"/>
</dbReference>
<keyword evidence="4" id="KW-0804">Transcription</keyword>
<dbReference type="Pfam" id="PF00126">
    <property type="entry name" value="HTH_1"/>
    <property type="match status" value="1"/>
</dbReference>
<dbReference type="EMBL" id="BSPD01000007">
    <property type="protein sequence ID" value="GLS24531.1"/>
    <property type="molecule type" value="Genomic_DNA"/>
</dbReference>
<dbReference type="InterPro" id="IPR000847">
    <property type="entry name" value="LysR_HTH_N"/>
</dbReference>
<dbReference type="PANTHER" id="PTHR30118:SF15">
    <property type="entry name" value="TRANSCRIPTIONAL REGULATORY PROTEIN"/>
    <property type="match status" value="1"/>
</dbReference>
<comment type="caution">
    <text evidence="6">The sequence shown here is derived from an EMBL/GenBank/DDBJ whole genome shotgun (WGS) entry which is preliminary data.</text>
</comment>
<evidence type="ECO:0000256" key="1">
    <source>
        <dbReference type="ARBA" id="ARBA00009437"/>
    </source>
</evidence>
<dbReference type="InterPro" id="IPR050389">
    <property type="entry name" value="LysR-type_TF"/>
</dbReference>
<evidence type="ECO:0000259" key="5">
    <source>
        <dbReference type="PROSITE" id="PS50931"/>
    </source>
</evidence>
<evidence type="ECO:0000256" key="4">
    <source>
        <dbReference type="ARBA" id="ARBA00023163"/>
    </source>
</evidence>
<dbReference type="InterPro" id="IPR036390">
    <property type="entry name" value="WH_DNA-bd_sf"/>
</dbReference>
<evidence type="ECO:0000313" key="7">
    <source>
        <dbReference type="Proteomes" id="UP001156870"/>
    </source>
</evidence>
<reference evidence="6 7" key="1">
    <citation type="journal article" date="2014" name="Int. J. Syst. Evol. Microbiol.">
        <title>Complete genome sequence of Corynebacterium casei LMG S-19264T (=DSM 44701T), isolated from a smear-ripened cheese.</title>
        <authorList>
            <consortium name="US DOE Joint Genome Institute (JGI-PGF)"/>
            <person name="Walter F."/>
            <person name="Albersmeier A."/>
            <person name="Kalinowski J."/>
            <person name="Ruckert C."/>
        </authorList>
    </citation>
    <scope>NUCLEOTIDE SEQUENCE [LARGE SCALE GENOMIC DNA]</scope>
    <source>
        <strain evidence="6 7">NBRC 110095</strain>
    </source>
</reference>
<evidence type="ECO:0000256" key="3">
    <source>
        <dbReference type="ARBA" id="ARBA00023125"/>
    </source>
</evidence>
<dbReference type="InterPro" id="IPR005119">
    <property type="entry name" value="LysR_subst-bd"/>
</dbReference>
<organism evidence="6 7">
    <name type="scientific">Marinibactrum halimedae</name>
    <dbReference type="NCBI Taxonomy" id="1444977"/>
    <lineage>
        <taxon>Bacteria</taxon>
        <taxon>Pseudomonadati</taxon>
        <taxon>Pseudomonadota</taxon>
        <taxon>Gammaproteobacteria</taxon>
        <taxon>Cellvibrionales</taxon>
        <taxon>Cellvibrionaceae</taxon>
        <taxon>Marinibactrum</taxon>
    </lineage>
</organism>
<dbReference type="PRINTS" id="PR00039">
    <property type="entry name" value="HTHLYSR"/>
</dbReference>
<dbReference type="PROSITE" id="PS50931">
    <property type="entry name" value="HTH_LYSR"/>
    <property type="match status" value="1"/>
</dbReference>
<dbReference type="AlphaFoldDB" id="A0AA37WM68"/>
<dbReference type="SUPFAM" id="SSF46785">
    <property type="entry name" value="Winged helix' DNA-binding domain"/>
    <property type="match status" value="1"/>
</dbReference>
<keyword evidence="7" id="KW-1185">Reference proteome</keyword>
<dbReference type="Pfam" id="PF03466">
    <property type="entry name" value="LysR_substrate"/>
    <property type="match status" value="1"/>
</dbReference>
<keyword evidence="2" id="KW-0805">Transcription regulation</keyword>
<comment type="similarity">
    <text evidence="1">Belongs to the LysR transcriptional regulatory family.</text>
</comment>
<proteinExistence type="inferred from homology"/>
<dbReference type="SUPFAM" id="SSF53850">
    <property type="entry name" value="Periplasmic binding protein-like II"/>
    <property type="match status" value="1"/>
</dbReference>
<dbReference type="PANTHER" id="PTHR30118">
    <property type="entry name" value="HTH-TYPE TRANSCRIPTIONAL REGULATOR LEUO-RELATED"/>
    <property type="match status" value="1"/>
</dbReference>
<dbReference type="Gene3D" id="1.10.10.10">
    <property type="entry name" value="Winged helix-like DNA-binding domain superfamily/Winged helix DNA-binding domain"/>
    <property type="match status" value="1"/>
</dbReference>
<dbReference type="Gene3D" id="3.40.190.10">
    <property type="entry name" value="Periplasmic binding protein-like II"/>
    <property type="match status" value="2"/>
</dbReference>
<evidence type="ECO:0000313" key="6">
    <source>
        <dbReference type="EMBL" id="GLS24531.1"/>
    </source>
</evidence>
<accession>A0AA37WM68</accession>
<gene>
    <name evidence="6" type="ORF">GCM10007877_02430</name>
</gene>
<dbReference type="GO" id="GO:0003677">
    <property type="term" value="F:DNA binding"/>
    <property type="evidence" value="ECO:0007669"/>
    <property type="project" value="UniProtKB-KW"/>
</dbReference>
<protein>
    <submittedName>
        <fullName evidence="6">LysR family transcriptional regulator</fullName>
    </submittedName>
</protein>
<sequence length="344" mass="39420">MNIKGALKIRIKRVDIRQILRIDLNLLVALHALLEERSVSKAAERVFVTQSAMSKSLGRLRTLFDDPLFVRTPKGMVPTPKATQLQPVLHRILRDIDQLVLDDQFDPKTASADVHLAVGSYVGIVLLPVLVDFLQRRAPGIRVHAFNRVERQLERLADGSLDFALHMRRAQYGSEFDVHLVGAMPPVWVARDTHPLVGKQAEEEDVLSYPHVHFYVSDQRELEQIRQFHPSEKRGGSRENVVFETSHLPAALEVLRRTDCVMLAPPAALHYTKLSDNLTQLNIASSEDAVVSYTLVNHERLRNSPLHTWFRRVILDICTRLERRRQLGEPFVEYQPGQYEWCED</sequence>
<dbReference type="GO" id="GO:0003700">
    <property type="term" value="F:DNA-binding transcription factor activity"/>
    <property type="evidence" value="ECO:0007669"/>
    <property type="project" value="InterPro"/>
</dbReference>